<protein>
    <submittedName>
        <fullName evidence="1">Uncharacterized protein</fullName>
    </submittedName>
</protein>
<dbReference type="AlphaFoldDB" id="A0A6J4L2K7"/>
<proteinExistence type="predicted"/>
<evidence type="ECO:0000313" key="1">
    <source>
        <dbReference type="EMBL" id="CAA9320416.1"/>
    </source>
</evidence>
<accession>A0A6J4L2K7</accession>
<dbReference type="NCBIfam" id="NF037965">
    <property type="entry name" value="HetZ_rel_2"/>
    <property type="match status" value="1"/>
</dbReference>
<sequence length="322" mass="37268">MTTSMVLTETMVLAEVIATDWRSRLETDIPGHSAATRESIVRWLMGENLARFDDLTPTARHIAEQAMDYRYRILRQRYLDFGPERAYKSLIQRLSSLFLIRNKIRTWIALSRDRQRTVVDVLQEIIQELLQTDSYMQQQILWISKCTTDARLRNALLLASTEEYCLRPIRNQPLLSYRFVNYLRRSQRGGMTQVPAQEFIRLVSEEISPDDAEGSVSLLDSQAVSQYQDAQAVQEQQELRAAVSQNFEAYLSEKLGDTAAAWLRLYLQGRSQEAIAEALDMPVRQVYRLREKINYHAVRVFASKTQQELVVAWLGNATEQGR</sequence>
<name>A0A6J4L2K7_9CYAN</name>
<dbReference type="EMBL" id="CADCTY010000493">
    <property type="protein sequence ID" value="CAA9320416.1"/>
    <property type="molecule type" value="Genomic_DNA"/>
</dbReference>
<dbReference type="Pfam" id="PF13384">
    <property type="entry name" value="HTH_23"/>
    <property type="match status" value="1"/>
</dbReference>
<reference evidence="1" key="1">
    <citation type="submission" date="2020-02" db="EMBL/GenBank/DDBJ databases">
        <authorList>
            <person name="Meier V. D."/>
        </authorList>
    </citation>
    <scope>NUCLEOTIDE SEQUENCE</scope>
    <source>
        <strain evidence="1">AVDCRST_MAG94</strain>
    </source>
</reference>
<dbReference type="InterPro" id="IPR048033">
    <property type="entry name" value="HetZ-rel_2"/>
</dbReference>
<organism evidence="1">
    <name type="scientific">uncultured Leptolyngbya sp</name>
    <dbReference type="NCBI Taxonomy" id="332963"/>
    <lineage>
        <taxon>Bacteria</taxon>
        <taxon>Bacillati</taxon>
        <taxon>Cyanobacteriota</taxon>
        <taxon>Cyanophyceae</taxon>
        <taxon>Leptolyngbyales</taxon>
        <taxon>Leptolyngbyaceae</taxon>
        <taxon>Leptolyngbya group</taxon>
        <taxon>Leptolyngbya</taxon>
        <taxon>environmental samples</taxon>
    </lineage>
</organism>
<gene>
    <name evidence="1" type="ORF">AVDCRST_MAG94-1435</name>
</gene>